<dbReference type="PANTHER" id="PTHR34580:SF8">
    <property type="entry name" value="WYL DOMAIN-CONTAINING PROTEIN"/>
    <property type="match status" value="1"/>
</dbReference>
<keyword evidence="5" id="KW-1185">Reference proteome</keyword>
<dbReference type="AlphaFoldDB" id="A0A0L6Z5I5"/>
<dbReference type="Pfam" id="PF08279">
    <property type="entry name" value="HTH_11"/>
    <property type="match status" value="1"/>
</dbReference>
<dbReference type="InterPro" id="IPR026881">
    <property type="entry name" value="WYL_dom"/>
</dbReference>
<evidence type="ECO:0000313" key="4">
    <source>
        <dbReference type="EMBL" id="KOA18211.1"/>
    </source>
</evidence>
<gene>
    <name evidence="4" type="ORF">CLHOM_30890</name>
</gene>
<dbReference type="InterPro" id="IPR036388">
    <property type="entry name" value="WH-like_DNA-bd_sf"/>
</dbReference>
<dbReference type="Pfam" id="PF25583">
    <property type="entry name" value="WCX"/>
    <property type="match status" value="1"/>
</dbReference>
<dbReference type="PIRSF" id="PIRSF016838">
    <property type="entry name" value="PafC"/>
    <property type="match status" value="1"/>
</dbReference>
<feature type="domain" description="WCX" evidence="3">
    <location>
        <begin position="237"/>
        <end position="314"/>
    </location>
</feature>
<name>A0A0L6Z5I5_9CLOT</name>
<dbReference type="InterPro" id="IPR057727">
    <property type="entry name" value="WCX_dom"/>
</dbReference>
<sequence length="325" mass="38204">MSKFSHLLELLLMLQYKEFSTAAELADILEVDKKTIYRYIENLQLSNIPVESKKGRYGGFYINKDFYIKYPKLEMEEMQALLLASKILSKENGFFYSDELKKAIVKIKGCSLNEDDSLFDFKENVAFEMRKAGNLENFNDIISKINYSMSRGKVISIKYFSMNRNSEVEIKLNPYTIFCKNGIWYLIAYCHSTNRERIFDVCRIKQLKITNDIFIKPRNFSLKDYLKSFRNLHLEGKIRVKVKFNKAITEFIEEGKWLMDQQIEKTSDGNTIFHTFVNELGEIKSWLLGFGTKVEVLEPEELRNDIHKEIAGMAKLYIKDFMISE</sequence>
<dbReference type="Gene3D" id="1.10.10.10">
    <property type="entry name" value="Winged helix-like DNA-binding domain superfamily/Winged helix DNA-binding domain"/>
    <property type="match status" value="1"/>
</dbReference>
<reference evidence="5" key="1">
    <citation type="submission" date="2015-08" db="EMBL/GenBank/DDBJ databases">
        <title>Genome sequence of the strict anaerobe Clostridium homopropionicum LuHBu1 (DSM 5847T).</title>
        <authorList>
            <person name="Poehlein A."/>
            <person name="Beck M."/>
            <person name="Schiel-Bengelsdorf B."/>
            <person name="Bengelsdorf F.R."/>
            <person name="Daniel R."/>
            <person name="Duerre P."/>
        </authorList>
    </citation>
    <scope>NUCLEOTIDE SEQUENCE [LARGE SCALE GENOMIC DNA]</scope>
    <source>
        <strain evidence="5">DSM 5847</strain>
    </source>
</reference>
<dbReference type="STRING" id="36844.SAMN04488501_101392"/>
<evidence type="ECO:0000259" key="1">
    <source>
        <dbReference type="Pfam" id="PF08279"/>
    </source>
</evidence>
<dbReference type="InterPro" id="IPR028349">
    <property type="entry name" value="PafC-like"/>
</dbReference>
<comment type="caution">
    <text evidence="4">The sequence shown here is derived from an EMBL/GenBank/DDBJ whole genome shotgun (WGS) entry which is preliminary data.</text>
</comment>
<dbReference type="PANTHER" id="PTHR34580">
    <property type="match status" value="1"/>
</dbReference>
<dbReference type="PROSITE" id="PS52050">
    <property type="entry name" value="WYL"/>
    <property type="match status" value="1"/>
</dbReference>
<accession>A0A0L6Z5I5</accession>
<dbReference type="EMBL" id="LHUR01000042">
    <property type="protein sequence ID" value="KOA18211.1"/>
    <property type="molecule type" value="Genomic_DNA"/>
</dbReference>
<dbReference type="InterPro" id="IPR036390">
    <property type="entry name" value="WH_DNA-bd_sf"/>
</dbReference>
<dbReference type="RefSeq" id="WP_052222562.1">
    <property type="nucleotide sequence ID" value="NZ_LHUR01000042.1"/>
</dbReference>
<dbReference type="Pfam" id="PF13280">
    <property type="entry name" value="WYL"/>
    <property type="match status" value="1"/>
</dbReference>
<feature type="domain" description="Helix-turn-helix type 11" evidence="1">
    <location>
        <begin position="7"/>
        <end position="58"/>
    </location>
</feature>
<feature type="domain" description="WYL" evidence="2">
    <location>
        <begin position="142"/>
        <end position="209"/>
    </location>
</feature>
<evidence type="ECO:0000259" key="3">
    <source>
        <dbReference type="Pfam" id="PF25583"/>
    </source>
</evidence>
<dbReference type="InterPro" id="IPR051534">
    <property type="entry name" value="CBASS_pafABC_assoc_protein"/>
</dbReference>
<evidence type="ECO:0000259" key="2">
    <source>
        <dbReference type="Pfam" id="PF13280"/>
    </source>
</evidence>
<organism evidence="4 5">
    <name type="scientific">Clostridium homopropionicum DSM 5847</name>
    <dbReference type="NCBI Taxonomy" id="1121318"/>
    <lineage>
        <taxon>Bacteria</taxon>
        <taxon>Bacillati</taxon>
        <taxon>Bacillota</taxon>
        <taxon>Clostridia</taxon>
        <taxon>Eubacteriales</taxon>
        <taxon>Clostridiaceae</taxon>
        <taxon>Clostridium</taxon>
    </lineage>
</organism>
<proteinExistence type="predicted"/>
<protein>
    <submittedName>
        <fullName evidence="4">HTH domain protein</fullName>
    </submittedName>
</protein>
<dbReference type="InterPro" id="IPR013196">
    <property type="entry name" value="HTH_11"/>
</dbReference>
<evidence type="ECO:0000313" key="5">
    <source>
        <dbReference type="Proteomes" id="UP000037043"/>
    </source>
</evidence>
<dbReference type="SUPFAM" id="SSF46785">
    <property type="entry name" value="Winged helix' DNA-binding domain"/>
    <property type="match status" value="1"/>
</dbReference>
<dbReference type="Proteomes" id="UP000037043">
    <property type="component" value="Unassembled WGS sequence"/>
</dbReference>
<dbReference type="PATRIC" id="fig|1121318.3.peg.3104"/>